<dbReference type="InterPro" id="IPR036390">
    <property type="entry name" value="WH_DNA-bd_sf"/>
</dbReference>
<evidence type="ECO:0000259" key="5">
    <source>
        <dbReference type="Pfam" id="PF08100"/>
    </source>
</evidence>
<dbReference type="Pfam" id="PF00891">
    <property type="entry name" value="Methyltransf_2"/>
    <property type="match status" value="1"/>
</dbReference>
<keyword evidence="2" id="KW-0808">Transferase</keyword>
<feature type="domain" description="O-methyltransferase C-terminal" evidence="4">
    <location>
        <begin position="116"/>
        <end position="320"/>
    </location>
</feature>
<comment type="caution">
    <text evidence="6">The sequence shown here is derived from an EMBL/GenBank/DDBJ whole genome shotgun (WGS) entry which is preliminary data.</text>
</comment>
<protein>
    <submittedName>
        <fullName evidence="6">Methyltransferase</fullName>
    </submittedName>
</protein>
<dbReference type="GO" id="GO:0008168">
    <property type="term" value="F:methyltransferase activity"/>
    <property type="evidence" value="ECO:0007669"/>
    <property type="project" value="UniProtKB-KW"/>
</dbReference>
<dbReference type="Pfam" id="PF08100">
    <property type="entry name" value="Dimerisation"/>
    <property type="match status" value="1"/>
</dbReference>
<dbReference type="Gene3D" id="3.40.50.150">
    <property type="entry name" value="Vaccinia Virus protein VP39"/>
    <property type="match status" value="1"/>
</dbReference>
<name>A0ABV3C157_9ACTN</name>
<reference evidence="6 7" key="1">
    <citation type="submission" date="2024-06" db="EMBL/GenBank/DDBJ databases">
        <title>The Natural Products Discovery Center: Release of the First 8490 Sequenced Strains for Exploring Actinobacteria Biosynthetic Diversity.</title>
        <authorList>
            <person name="Kalkreuter E."/>
            <person name="Kautsar S.A."/>
            <person name="Yang D."/>
            <person name="Bader C.D."/>
            <person name="Teijaro C.N."/>
            <person name="Fluegel L."/>
            <person name="Davis C.M."/>
            <person name="Simpson J.R."/>
            <person name="Lauterbach L."/>
            <person name="Steele A.D."/>
            <person name="Gui C."/>
            <person name="Meng S."/>
            <person name="Li G."/>
            <person name="Viehrig K."/>
            <person name="Ye F."/>
            <person name="Su P."/>
            <person name="Kiefer A.F."/>
            <person name="Nichols A."/>
            <person name="Cepeda A.J."/>
            <person name="Yan W."/>
            <person name="Fan B."/>
            <person name="Jiang Y."/>
            <person name="Adhikari A."/>
            <person name="Zheng C.-J."/>
            <person name="Schuster L."/>
            <person name="Cowan T.M."/>
            <person name="Smanski M.J."/>
            <person name="Chevrette M.G."/>
            <person name="De Carvalho L.P.S."/>
            <person name="Shen B."/>
        </authorList>
    </citation>
    <scope>NUCLEOTIDE SEQUENCE [LARGE SCALE GENOMIC DNA]</scope>
    <source>
        <strain evidence="6 7">NPDC046838</strain>
    </source>
</reference>
<evidence type="ECO:0000259" key="4">
    <source>
        <dbReference type="Pfam" id="PF00891"/>
    </source>
</evidence>
<dbReference type="SUPFAM" id="SSF53335">
    <property type="entry name" value="S-adenosyl-L-methionine-dependent methyltransferases"/>
    <property type="match status" value="1"/>
</dbReference>
<dbReference type="Gene3D" id="1.10.10.10">
    <property type="entry name" value="Winged helix-like DNA-binding domain superfamily/Winged helix DNA-binding domain"/>
    <property type="match status" value="1"/>
</dbReference>
<dbReference type="PIRSF" id="PIRSF005739">
    <property type="entry name" value="O-mtase"/>
    <property type="match status" value="1"/>
</dbReference>
<keyword evidence="1 6" id="KW-0489">Methyltransferase</keyword>
<keyword evidence="3" id="KW-0949">S-adenosyl-L-methionine</keyword>
<dbReference type="InterPro" id="IPR036388">
    <property type="entry name" value="WH-like_DNA-bd_sf"/>
</dbReference>
<dbReference type="CDD" id="cd02440">
    <property type="entry name" value="AdoMet_MTases"/>
    <property type="match status" value="1"/>
</dbReference>
<dbReference type="InterPro" id="IPR016461">
    <property type="entry name" value="COMT-like"/>
</dbReference>
<dbReference type="InterPro" id="IPR029063">
    <property type="entry name" value="SAM-dependent_MTases_sf"/>
</dbReference>
<evidence type="ECO:0000256" key="1">
    <source>
        <dbReference type="ARBA" id="ARBA00022603"/>
    </source>
</evidence>
<dbReference type="PANTHER" id="PTHR43712:SF2">
    <property type="entry name" value="O-METHYLTRANSFERASE CICE"/>
    <property type="match status" value="1"/>
</dbReference>
<evidence type="ECO:0000313" key="7">
    <source>
        <dbReference type="Proteomes" id="UP001551176"/>
    </source>
</evidence>
<dbReference type="Proteomes" id="UP001551176">
    <property type="component" value="Unassembled WGS sequence"/>
</dbReference>
<keyword evidence="7" id="KW-1185">Reference proteome</keyword>
<evidence type="ECO:0000313" key="6">
    <source>
        <dbReference type="EMBL" id="MEU6826993.1"/>
    </source>
</evidence>
<feature type="domain" description="O-methyltransferase dimerisation" evidence="5">
    <location>
        <begin position="16"/>
        <end position="90"/>
    </location>
</feature>
<dbReference type="InterPro" id="IPR001077">
    <property type="entry name" value="COMT_C"/>
</dbReference>
<evidence type="ECO:0000256" key="2">
    <source>
        <dbReference type="ARBA" id="ARBA00022679"/>
    </source>
</evidence>
<dbReference type="EMBL" id="JBEYXV010000040">
    <property type="protein sequence ID" value="MEU6826993.1"/>
    <property type="molecule type" value="Genomic_DNA"/>
</dbReference>
<dbReference type="RefSeq" id="WP_359358867.1">
    <property type="nucleotide sequence ID" value="NZ_JBEYXV010000040.1"/>
</dbReference>
<dbReference type="SUPFAM" id="SSF46785">
    <property type="entry name" value="Winged helix' DNA-binding domain"/>
    <property type="match status" value="1"/>
</dbReference>
<proteinExistence type="predicted"/>
<gene>
    <name evidence="6" type="ORF">ABZ921_40840</name>
</gene>
<dbReference type="InterPro" id="IPR012967">
    <property type="entry name" value="COMT_dimerisation"/>
</dbReference>
<evidence type="ECO:0000256" key="3">
    <source>
        <dbReference type="ARBA" id="ARBA00022691"/>
    </source>
</evidence>
<organism evidence="6 7">
    <name type="scientific">Streptomyces atriruber</name>
    <dbReference type="NCBI Taxonomy" id="545121"/>
    <lineage>
        <taxon>Bacteria</taxon>
        <taxon>Bacillati</taxon>
        <taxon>Actinomycetota</taxon>
        <taxon>Actinomycetes</taxon>
        <taxon>Kitasatosporales</taxon>
        <taxon>Streptomycetaceae</taxon>
        <taxon>Streptomyces</taxon>
    </lineage>
</organism>
<accession>A0ABV3C157</accession>
<sequence>MSTESTPRPAARATIDLITAAWHTQAVYAATKLGLPDLIAAGHTDPAELAKTAGADQDAVRRLLRLLLRLGVVDGDENEGYRNTDIGELLRDRPGSLRDVSLLYGEEFYQAWGDSIETFRTGGTGFEKAYGRSLLGYLGEDPDAAQRFQRAMQAQAKNFSFDAVPQHIDFSADRHVVDIAGGSGQLLATVLGAAPEARGTLIDLEHNIPIAHAHLERTVGTDRADLVAGDMFTTPVPREADTYLLSRVLGDWQEDDCIRLLRSIREAMAPHSRLLVIEMVVQDGKEGLLAPLWDLHLMVVNGGHQRSIGEYRELTARSGLSIERCVQLPMETSALVLTPAG</sequence>
<dbReference type="GO" id="GO:0032259">
    <property type="term" value="P:methylation"/>
    <property type="evidence" value="ECO:0007669"/>
    <property type="project" value="UniProtKB-KW"/>
</dbReference>
<dbReference type="PANTHER" id="PTHR43712">
    <property type="entry name" value="PUTATIVE (AFU_ORTHOLOGUE AFUA_4G14580)-RELATED"/>
    <property type="match status" value="1"/>
</dbReference>
<dbReference type="PROSITE" id="PS51683">
    <property type="entry name" value="SAM_OMT_II"/>
    <property type="match status" value="1"/>
</dbReference>
<dbReference type="Gene3D" id="1.10.287.1350">
    <property type="match status" value="1"/>
</dbReference>